<reference evidence="2 3" key="1">
    <citation type="submission" date="2019-02" db="EMBL/GenBank/DDBJ databases">
        <title>Genome sequencing of the rare red list fungi Phlebia centrifuga.</title>
        <authorList>
            <person name="Buettner E."/>
            <person name="Kellner H."/>
        </authorList>
    </citation>
    <scope>NUCLEOTIDE SEQUENCE [LARGE SCALE GENOMIC DNA]</scope>
    <source>
        <strain evidence="2 3">DSM 108282</strain>
    </source>
</reference>
<name>A0A4S4KTS1_9APHY</name>
<comment type="caution">
    <text evidence="2">The sequence shown here is derived from an EMBL/GenBank/DDBJ whole genome shotgun (WGS) entry which is preliminary data.</text>
</comment>
<dbReference type="Proteomes" id="UP000309038">
    <property type="component" value="Unassembled WGS sequence"/>
</dbReference>
<feature type="compositionally biased region" description="Pro residues" evidence="1">
    <location>
        <begin position="315"/>
        <end position="326"/>
    </location>
</feature>
<organism evidence="2 3">
    <name type="scientific">Hermanssonia centrifuga</name>
    <dbReference type="NCBI Taxonomy" id="98765"/>
    <lineage>
        <taxon>Eukaryota</taxon>
        <taxon>Fungi</taxon>
        <taxon>Dikarya</taxon>
        <taxon>Basidiomycota</taxon>
        <taxon>Agaricomycotina</taxon>
        <taxon>Agaricomycetes</taxon>
        <taxon>Polyporales</taxon>
        <taxon>Meruliaceae</taxon>
        <taxon>Hermanssonia</taxon>
    </lineage>
</organism>
<gene>
    <name evidence="2" type="ORF">EW026_g718</name>
</gene>
<feature type="region of interest" description="Disordered" evidence="1">
    <location>
        <begin position="1"/>
        <end position="35"/>
    </location>
</feature>
<dbReference type="AlphaFoldDB" id="A0A4S4KTS1"/>
<protein>
    <submittedName>
        <fullName evidence="2">Uncharacterized protein</fullName>
    </submittedName>
</protein>
<sequence>MYSLKTPSFLKPTSRPTSPSPPIPSPKPDPIAAPDRTTRSISKLSFPNFKRTASPLTQAPASLVHDGSYMEVLGLRLSEAVSKALSQPTAPAAPHELLGGRRPIPAGRGRALGELIASEIKSTRDDPHLYRAVLRTLHRPLSVLVTNVSGNLLPLIASPAFLSPAVPTPQLPNPNATQLHALGLATFAGELLDAFDELGLGQDSDMRGDGLKGVRDNLVSSIKRVIDPLVAGIKSDLMPHIEALELPASNAASKATGATKAAIVHPSIAYMQTTMPIYARALARYITSRTAETSLASLLISLVWRGLVSLSNRPPPLPGMTPPGSPPLLALTKSKSKEAKRRGSSVTPPNTPPAGRFTLKLPPSRPPSPPGLSSKVSSAATDARALFDLLNSLPRPTNELAREAVCDAFDSLSGLVALLEFVQSRKYSVVPASELERELDMITVDLSTLIALPVLLRAFVYPSSPSSSERTVAGMLGLTDGVYRSGCLSGFGRAEECVVAAGQRVLGVLRSELTVDSGKESEVVLRWLEREVAEAVQLHH</sequence>
<accession>A0A4S4KTS1</accession>
<dbReference type="EMBL" id="SGPJ01000011">
    <property type="protein sequence ID" value="THH02069.1"/>
    <property type="molecule type" value="Genomic_DNA"/>
</dbReference>
<keyword evidence="3" id="KW-1185">Reference proteome</keyword>
<evidence type="ECO:0000313" key="3">
    <source>
        <dbReference type="Proteomes" id="UP000309038"/>
    </source>
</evidence>
<feature type="region of interest" description="Disordered" evidence="1">
    <location>
        <begin position="315"/>
        <end position="376"/>
    </location>
</feature>
<proteinExistence type="predicted"/>
<feature type="compositionally biased region" description="Pro residues" evidence="1">
    <location>
        <begin position="18"/>
        <end position="31"/>
    </location>
</feature>
<evidence type="ECO:0000313" key="2">
    <source>
        <dbReference type="EMBL" id="THH02069.1"/>
    </source>
</evidence>
<evidence type="ECO:0000256" key="1">
    <source>
        <dbReference type="SAM" id="MobiDB-lite"/>
    </source>
</evidence>